<proteinExistence type="predicted"/>
<evidence type="ECO:0000313" key="1">
    <source>
        <dbReference type="EMBL" id="KAJ9048498.1"/>
    </source>
</evidence>
<comment type="caution">
    <text evidence="1">The sequence shown here is derived from an EMBL/GenBank/DDBJ whole genome shotgun (WGS) entry which is preliminary data.</text>
</comment>
<reference evidence="1" key="1">
    <citation type="submission" date="2022-04" db="EMBL/GenBank/DDBJ databases">
        <title>Genome of the entomopathogenic fungus Entomophthora muscae.</title>
        <authorList>
            <person name="Elya C."/>
            <person name="Lovett B.R."/>
            <person name="Lee E."/>
            <person name="Macias A.M."/>
            <person name="Hajek A.E."/>
            <person name="De Bivort B.L."/>
            <person name="Kasson M.T."/>
            <person name="De Fine Licht H.H."/>
            <person name="Stajich J.E."/>
        </authorList>
    </citation>
    <scope>NUCLEOTIDE SEQUENCE</scope>
    <source>
        <strain evidence="1">Berkeley</strain>
    </source>
</reference>
<sequence>MEATPIPSRDGKNSSMIRVTFILKKNPITTEMQRFTPMLMNAPSDIPLKAVILWGIRAALETNTPTELISRSNHPTSCRIMASISSTRSRVDSFSAANPRPRMQHSWEMPARMATPERSA</sequence>
<organism evidence="1 2">
    <name type="scientific">Entomophthora muscae</name>
    <dbReference type="NCBI Taxonomy" id="34485"/>
    <lineage>
        <taxon>Eukaryota</taxon>
        <taxon>Fungi</taxon>
        <taxon>Fungi incertae sedis</taxon>
        <taxon>Zoopagomycota</taxon>
        <taxon>Entomophthoromycotina</taxon>
        <taxon>Entomophthoromycetes</taxon>
        <taxon>Entomophthorales</taxon>
        <taxon>Entomophthoraceae</taxon>
        <taxon>Entomophthora</taxon>
    </lineage>
</organism>
<accession>A0ACC2REJ6</accession>
<keyword evidence="2" id="KW-1185">Reference proteome</keyword>
<dbReference type="EMBL" id="QTSX02007389">
    <property type="protein sequence ID" value="KAJ9048498.1"/>
    <property type="molecule type" value="Genomic_DNA"/>
</dbReference>
<gene>
    <name evidence="1" type="ORF">DSO57_1034564</name>
</gene>
<name>A0ACC2REJ6_9FUNG</name>
<evidence type="ECO:0000313" key="2">
    <source>
        <dbReference type="Proteomes" id="UP001165960"/>
    </source>
</evidence>
<dbReference type="Proteomes" id="UP001165960">
    <property type="component" value="Unassembled WGS sequence"/>
</dbReference>
<protein>
    <submittedName>
        <fullName evidence="1">Uncharacterized protein</fullName>
    </submittedName>
</protein>